<dbReference type="Proteomes" id="UP001190700">
    <property type="component" value="Unassembled WGS sequence"/>
</dbReference>
<keyword evidence="2" id="KW-0808">Transferase</keyword>
<organism evidence="9 10">
    <name type="scientific">Cymbomonas tetramitiformis</name>
    <dbReference type="NCBI Taxonomy" id="36881"/>
    <lineage>
        <taxon>Eukaryota</taxon>
        <taxon>Viridiplantae</taxon>
        <taxon>Chlorophyta</taxon>
        <taxon>Pyramimonadophyceae</taxon>
        <taxon>Pyramimonadales</taxon>
        <taxon>Pyramimonadaceae</taxon>
        <taxon>Cymbomonas</taxon>
    </lineage>
</organism>
<keyword evidence="5" id="KW-0472">Membrane</keyword>
<evidence type="ECO:0008006" key="11">
    <source>
        <dbReference type="Google" id="ProtNLM"/>
    </source>
</evidence>
<dbReference type="Gene3D" id="3.40.50.300">
    <property type="entry name" value="P-loop containing nucleotide triphosphate hydrolases"/>
    <property type="match status" value="1"/>
</dbReference>
<dbReference type="PANTHER" id="PTHR12812">
    <property type="entry name" value="HEPARAN SULFATE 6-O-SULFOTRANSFERASE 3"/>
    <property type="match status" value="1"/>
</dbReference>
<feature type="region of interest" description="Disordered" evidence="7">
    <location>
        <begin position="353"/>
        <end position="408"/>
    </location>
</feature>
<evidence type="ECO:0000256" key="1">
    <source>
        <dbReference type="ARBA" id="ARBA00004167"/>
    </source>
</evidence>
<dbReference type="EMBL" id="LGRX02012388">
    <property type="protein sequence ID" value="KAK3267475.1"/>
    <property type="molecule type" value="Genomic_DNA"/>
</dbReference>
<evidence type="ECO:0000256" key="5">
    <source>
        <dbReference type="ARBA" id="ARBA00023136"/>
    </source>
</evidence>
<accession>A0AAE0FX12</accession>
<dbReference type="GO" id="GO:0016020">
    <property type="term" value="C:membrane"/>
    <property type="evidence" value="ECO:0007669"/>
    <property type="project" value="UniProtKB-SubCell"/>
</dbReference>
<feature type="region of interest" description="Disordered" evidence="7">
    <location>
        <begin position="27"/>
        <end position="71"/>
    </location>
</feature>
<keyword evidence="3" id="KW-0812">Transmembrane</keyword>
<keyword evidence="8" id="KW-0732">Signal</keyword>
<comment type="subcellular location">
    <subcellularLocation>
        <location evidence="1">Membrane</location>
        <topology evidence="1">Single-pass membrane protein</topology>
    </subcellularLocation>
</comment>
<feature type="chain" id="PRO_5042127460" description="Sulfotransferase" evidence="8">
    <location>
        <begin position="21"/>
        <end position="408"/>
    </location>
</feature>
<feature type="compositionally biased region" description="Acidic residues" evidence="7">
    <location>
        <begin position="363"/>
        <end position="373"/>
    </location>
</feature>
<feature type="non-terminal residue" evidence="9">
    <location>
        <position position="408"/>
    </location>
</feature>
<keyword evidence="4" id="KW-1133">Transmembrane helix</keyword>
<feature type="signal peptide" evidence="8">
    <location>
        <begin position="1"/>
        <end position="20"/>
    </location>
</feature>
<feature type="compositionally biased region" description="Low complexity" evidence="7">
    <location>
        <begin position="60"/>
        <end position="71"/>
    </location>
</feature>
<dbReference type="AlphaFoldDB" id="A0AAE0FX12"/>
<evidence type="ECO:0000256" key="7">
    <source>
        <dbReference type="SAM" id="MobiDB-lite"/>
    </source>
</evidence>
<evidence type="ECO:0000256" key="8">
    <source>
        <dbReference type="SAM" id="SignalP"/>
    </source>
</evidence>
<dbReference type="InterPro" id="IPR027417">
    <property type="entry name" value="P-loop_NTPase"/>
</dbReference>
<evidence type="ECO:0000256" key="2">
    <source>
        <dbReference type="ARBA" id="ARBA00022679"/>
    </source>
</evidence>
<dbReference type="GO" id="GO:0017095">
    <property type="term" value="F:heparan sulfate 6-sulfotransferase activity"/>
    <property type="evidence" value="ECO:0007669"/>
    <property type="project" value="TreeGrafter"/>
</dbReference>
<evidence type="ECO:0000313" key="9">
    <source>
        <dbReference type="EMBL" id="KAK3267475.1"/>
    </source>
</evidence>
<protein>
    <recommendedName>
        <fullName evidence="11">Sulfotransferase</fullName>
    </recommendedName>
</protein>
<gene>
    <name evidence="9" type="ORF">CYMTET_23969</name>
</gene>
<comment type="caution">
    <text evidence="9">The sequence shown here is derived from an EMBL/GenBank/DDBJ whole genome shotgun (WGS) entry which is preliminary data.</text>
</comment>
<proteinExistence type="predicted"/>
<dbReference type="PANTHER" id="PTHR12812:SF0">
    <property type="entry name" value="HEPARAN-SULFATE 6-O-SULFOTRANSFERASE"/>
    <property type="match status" value="1"/>
</dbReference>
<reference evidence="9 10" key="1">
    <citation type="journal article" date="2015" name="Genome Biol. Evol.">
        <title>Comparative Genomics of a Bacterivorous Green Alga Reveals Evolutionary Causalities and Consequences of Phago-Mixotrophic Mode of Nutrition.</title>
        <authorList>
            <person name="Burns J.A."/>
            <person name="Paasch A."/>
            <person name="Narechania A."/>
            <person name="Kim E."/>
        </authorList>
    </citation>
    <scope>NUCLEOTIDE SEQUENCE [LARGE SCALE GENOMIC DNA]</scope>
    <source>
        <strain evidence="9 10">PLY_AMNH</strain>
    </source>
</reference>
<evidence type="ECO:0000256" key="3">
    <source>
        <dbReference type="ARBA" id="ARBA00022692"/>
    </source>
</evidence>
<evidence type="ECO:0000256" key="6">
    <source>
        <dbReference type="ARBA" id="ARBA00023180"/>
    </source>
</evidence>
<sequence>MWRVMLVFLLASREGIWVEAVPGARPSMGSRRATKVNAGVNTTPKKVAQPVPKPNKQAETTSKASGSSTSSLLNCRTEVESWIAKKDEMVKSRNPELTATVQKMLFFLHVPRTAGRTFNSCLLKSAIPPSQRCPKSYDRFRFDTQNANCYLLSSHDDYSLVESLPGEVDVISNVRDPMERIISAYEMAVEVAGRSLLSNKTDSDSDRMMTSDIWPWSILVPWMKQDMITRRDKRLASREAPPELGSPHNYPSLTMPLSEFVAHPLVVDTMHNGGVMQLLGITSNTASANASAALRQCAARGGAPAALLAEAAMRRLYELRSFGLFDRLEDSVRMTAATFGWSLQGPSYKAKVEETGNATGPTDLDDDEGESDSELPGAKAAIAVPSAQSEQDKKEAIANAQADVRRAQ</sequence>
<name>A0AAE0FX12_9CHLO</name>
<keyword evidence="6" id="KW-0325">Glycoprotein</keyword>
<evidence type="ECO:0000313" key="10">
    <source>
        <dbReference type="Proteomes" id="UP001190700"/>
    </source>
</evidence>
<evidence type="ECO:0000256" key="4">
    <source>
        <dbReference type="ARBA" id="ARBA00022989"/>
    </source>
</evidence>
<keyword evidence="10" id="KW-1185">Reference proteome</keyword>
<dbReference type="InterPro" id="IPR010635">
    <property type="entry name" value="Heparan_SO4-6-sulfoTrfase"/>
</dbReference>